<dbReference type="AlphaFoldDB" id="A0A0N4VDX9"/>
<feature type="region of interest" description="Disordered" evidence="1">
    <location>
        <begin position="13"/>
        <end position="35"/>
    </location>
</feature>
<evidence type="ECO:0000256" key="1">
    <source>
        <dbReference type="SAM" id="MobiDB-lite"/>
    </source>
</evidence>
<dbReference type="EMBL" id="UXUI01009364">
    <property type="protein sequence ID" value="VDD93560.1"/>
    <property type="molecule type" value="Genomic_DNA"/>
</dbReference>
<name>A0A0N4VDX9_ENTVE</name>
<dbReference type="Proteomes" id="UP000274131">
    <property type="component" value="Unassembled WGS sequence"/>
</dbReference>
<proteinExistence type="predicted"/>
<reference evidence="2 3" key="2">
    <citation type="submission" date="2018-10" db="EMBL/GenBank/DDBJ databases">
        <authorList>
            <consortium name="Pathogen Informatics"/>
        </authorList>
    </citation>
    <scope>NUCLEOTIDE SEQUENCE [LARGE SCALE GENOMIC DNA]</scope>
</reference>
<protein>
    <submittedName>
        <fullName evidence="4">PAX3-and PAX7-binding protein 1</fullName>
    </submittedName>
</protein>
<evidence type="ECO:0000313" key="4">
    <source>
        <dbReference type="WBParaSite" id="EVEC_0000885901-mRNA-1"/>
    </source>
</evidence>
<evidence type="ECO:0000313" key="2">
    <source>
        <dbReference type="EMBL" id="VDD93560.1"/>
    </source>
</evidence>
<reference evidence="4" key="1">
    <citation type="submission" date="2016-04" db="UniProtKB">
        <authorList>
            <consortium name="WormBaseParasite"/>
        </authorList>
    </citation>
    <scope>IDENTIFICATION</scope>
</reference>
<organism evidence="4">
    <name type="scientific">Enterobius vermicularis</name>
    <name type="common">Human pinworm</name>
    <dbReference type="NCBI Taxonomy" id="51028"/>
    <lineage>
        <taxon>Eukaryota</taxon>
        <taxon>Metazoa</taxon>
        <taxon>Ecdysozoa</taxon>
        <taxon>Nematoda</taxon>
        <taxon>Chromadorea</taxon>
        <taxon>Rhabditida</taxon>
        <taxon>Spirurina</taxon>
        <taxon>Oxyuridomorpha</taxon>
        <taxon>Oxyuroidea</taxon>
        <taxon>Oxyuridae</taxon>
        <taxon>Enterobius</taxon>
    </lineage>
</organism>
<dbReference type="WBParaSite" id="EVEC_0000885901-mRNA-1">
    <property type="protein sequence ID" value="EVEC_0000885901-mRNA-1"/>
    <property type="gene ID" value="EVEC_0000885901"/>
</dbReference>
<accession>A0A0N4VDX9</accession>
<evidence type="ECO:0000313" key="3">
    <source>
        <dbReference type="Proteomes" id="UP000274131"/>
    </source>
</evidence>
<sequence>MLYSLVFSDTEDVVRDEDGSERNHEFQNEASRDYDSNLIRPPISTVNDLFTSAEILKRKKIMSHSNDFKDEAMYMSPLKTVRSPTTDEDTPQELWRAQDSDEKDDQSYYERAQLYRAIARRQQCEEGSVCSHLFLVFSTADFDKNEFFAKKPTLKQSPEQFTSKAEEKDNARNLPVTDYRTKSPYIPFKHLKDRRDFLPAKGNKIGKEKLQKSTIVVSSDLRKDTELMKSAVKVKGKNPTETITASRITLDVNVPKVTAASVEPQNYKVNVVASPEESLQSLKSMLATSLLRRYFNRLATQINYPYNYILY</sequence>
<keyword evidence="3" id="KW-1185">Reference proteome</keyword>
<gene>
    <name evidence="2" type="ORF">EVEC_LOCUS8311</name>
</gene>